<dbReference type="STRING" id="560555.BST30_27580"/>
<reference evidence="2 3" key="1">
    <citation type="submission" date="2017-02" db="EMBL/GenBank/DDBJ databases">
        <title>The new phylogeny of genus Mycobacterium.</title>
        <authorList>
            <person name="Tortoli E."/>
            <person name="Trovato A."/>
            <person name="Cirillo D.M."/>
        </authorList>
    </citation>
    <scope>NUCLEOTIDE SEQUENCE [LARGE SCALE GENOMIC DNA]</scope>
    <source>
        <strain evidence="2 3">DSM 45255</strain>
    </source>
</reference>
<dbReference type="EMBL" id="MVHW01000060">
    <property type="protein sequence ID" value="ORA97141.1"/>
    <property type="molecule type" value="Genomic_DNA"/>
</dbReference>
<organism evidence="2 3">
    <name type="scientific">Mycobacterium mantenii</name>
    <dbReference type="NCBI Taxonomy" id="560555"/>
    <lineage>
        <taxon>Bacteria</taxon>
        <taxon>Bacillati</taxon>
        <taxon>Actinomycetota</taxon>
        <taxon>Actinomycetes</taxon>
        <taxon>Mycobacteriales</taxon>
        <taxon>Mycobacteriaceae</taxon>
        <taxon>Mycobacterium</taxon>
        <taxon>Mycobacterium avium complex (MAC)</taxon>
    </lineage>
</organism>
<dbReference type="EMBL" id="AP022590">
    <property type="protein sequence ID" value="BBY38884.1"/>
    <property type="molecule type" value="Genomic_DNA"/>
</dbReference>
<reference evidence="1 4" key="2">
    <citation type="journal article" date="2019" name="Emerg. Microbes Infect.">
        <title>Comprehensive subspecies identification of 175 nontuberculous mycobacteria species based on 7547 genomic profiles.</title>
        <authorList>
            <person name="Matsumoto Y."/>
            <person name="Kinjo T."/>
            <person name="Motooka D."/>
            <person name="Nabeya D."/>
            <person name="Jung N."/>
            <person name="Uechi K."/>
            <person name="Horii T."/>
            <person name="Iida T."/>
            <person name="Fujita J."/>
            <person name="Nakamura S."/>
        </authorList>
    </citation>
    <scope>NUCLEOTIDE SEQUENCE [LARGE SCALE GENOMIC DNA]</scope>
    <source>
        <strain evidence="1 4">JCM 18113</strain>
    </source>
</reference>
<dbReference type="AlphaFoldDB" id="A0A1X0F5R7"/>
<keyword evidence="4" id="KW-1185">Reference proteome</keyword>
<dbReference type="Proteomes" id="UP000192760">
    <property type="component" value="Unassembled WGS sequence"/>
</dbReference>
<sequence>MRIRAIELIRAGWGAVLLAAPAEVLGHLHGVQVDRKALVVTRILGARHLTQALLSGVDPGPEVLAAGVWVDTVHSATALGLAVVDRRRARGGLIDAAVAASWAGLGWRHLSAGKARTQGVRGRDRLARAVVGALPGGRGLMARAQAVRADSAGRSAPR</sequence>
<reference evidence="1" key="3">
    <citation type="submission" date="2020-02" db="EMBL/GenBank/DDBJ databases">
        <authorList>
            <person name="Matsumoto Y."/>
            <person name="Motooka D."/>
            <person name="Nakamura S."/>
        </authorList>
    </citation>
    <scope>NUCLEOTIDE SEQUENCE</scope>
    <source>
        <strain evidence="1">JCM 18113</strain>
    </source>
</reference>
<gene>
    <name evidence="2" type="ORF">BST30_27580</name>
    <name evidence="1" type="ORF">MMAN_30180</name>
</gene>
<dbReference type="RefSeq" id="WP_083100008.1">
    <property type="nucleotide sequence ID" value="NZ_AP022590.1"/>
</dbReference>
<protein>
    <submittedName>
        <fullName evidence="2">Uncharacterized protein</fullName>
    </submittedName>
</protein>
<evidence type="ECO:0000313" key="4">
    <source>
        <dbReference type="Proteomes" id="UP000465812"/>
    </source>
</evidence>
<evidence type="ECO:0000313" key="1">
    <source>
        <dbReference type="EMBL" id="BBY38884.1"/>
    </source>
</evidence>
<proteinExistence type="predicted"/>
<evidence type="ECO:0000313" key="3">
    <source>
        <dbReference type="Proteomes" id="UP000192760"/>
    </source>
</evidence>
<accession>A0A1X0F5R7</accession>
<evidence type="ECO:0000313" key="2">
    <source>
        <dbReference type="EMBL" id="ORA97141.1"/>
    </source>
</evidence>
<dbReference type="Proteomes" id="UP000465812">
    <property type="component" value="Chromosome"/>
</dbReference>
<name>A0A1X0F5R7_MYCNT</name>